<comment type="caution">
    <text evidence="2">The sequence shown here is derived from an EMBL/GenBank/DDBJ whole genome shotgun (WGS) entry which is preliminary data.</text>
</comment>
<keyword evidence="1" id="KW-0812">Transmembrane</keyword>
<feature type="transmembrane region" description="Helical" evidence="1">
    <location>
        <begin position="122"/>
        <end position="145"/>
    </location>
</feature>
<organism evidence="2 3">
    <name type="scientific">Stenotrophomonas geniculata N1</name>
    <dbReference type="NCBI Taxonomy" id="1167641"/>
    <lineage>
        <taxon>Bacteria</taxon>
        <taxon>Pseudomonadati</taxon>
        <taxon>Pseudomonadota</taxon>
        <taxon>Gammaproteobacteria</taxon>
        <taxon>Lysobacterales</taxon>
        <taxon>Lysobacteraceae</taxon>
        <taxon>Stenotrophomonas</taxon>
    </lineage>
</organism>
<dbReference type="Proteomes" id="UP000036890">
    <property type="component" value="Unassembled WGS sequence"/>
</dbReference>
<protein>
    <submittedName>
        <fullName evidence="2">Membrane protein</fullName>
    </submittedName>
</protein>
<dbReference type="AlphaFoldDB" id="A0A0L8AB13"/>
<feature type="transmembrane region" description="Helical" evidence="1">
    <location>
        <begin position="49"/>
        <end position="71"/>
    </location>
</feature>
<feature type="transmembrane region" description="Helical" evidence="1">
    <location>
        <begin position="83"/>
        <end position="102"/>
    </location>
</feature>
<accession>A0A0L8AB13</accession>
<gene>
    <name evidence="2" type="ORF">W7K_09005</name>
</gene>
<reference evidence="2 3" key="1">
    <citation type="journal article" date="2012" name="J. Bacteriol.">
        <title>Genome sequence of a novel nicotine-degrading strain, Pseudomonas geniculata N1.</title>
        <authorList>
            <person name="Tang H."/>
            <person name="Yu H."/>
            <person name="Tai C."/>
            <person name="Huang K."/>
            <person name="Liu Y."/>
            <person name="Wang L."/>
            <person name="Yao Y."/>
            <person name="Wu G."/>
            <person name="Xu P."/>
        </authorList>
    </citation>
    <scope>NUCLEOTIDE SEQUENCE [LARGE SCALE GENOMIC DNA]</scope>
    <source>
        <strain evidence="2 3">N1</strain>
    </source>
</reference>
<keyword evidence="1" id="KW-0472">Membrane</keyword>
<dbReference type="OrthoDB" id="6053688at2"/>
<evidence type="ECO:0000256" key="1">
    <source>
        <dbReference type="SAM" id="Phobius"/>
    </source>
</evidence>
<evidence type="ECO:0000313" key="2">
    <source>
        <dbReference type="EMBL" id="KOE99557.1"/>
    </source>
</evidence>
<dbReference type="RefSeq" id="WP_010484309.1">
    <property type="nucleotide sequence ID" value="NZ_AJLO02000018.1"/>
</dbReference>
<name>A0A0L8AB13_9GAMM</name>
<proteinExistence type="predicted"/>
<sequence>MKAPSTDTGRLAQASILAVLAAGMLPAQLFGGLLFALEFRRTPMPALTGGGLMFVLAVCNAIAVLPPMALILQSQQRLHRAGFVLVGFGLGALAMATCAWPGENQGPWLQRLRYVDTFDVISYALQVLAAGGFGLVAGLAFHTVFRLSLEGSSGHAAPPPPGEGT</sequence>
<keyword evidence="1" id="KW-1133">Transmembrane helix</keyword>
<feature type="transmembrane region" description="Helical" evidence="1">
    <location>
        <begin position="12"/>
        <end position="37"/>
    </location>
</feature>
<evidence type="ECO:0000313" key="3">
    <source>
        <dbReference type="Proteomes" id="UP000036890"/>
    </source>
</evidence>
<dbReference type="EMBL" id="AJLO02000018">
    <property type="protein sequence ID" value="KOE99557.1"/>
    <property type="molecule type" value="Genomic_DNA"/>
</dbReference>